<comment type="caution">
    <text evidence="1">The sequence shown here is derived from an EMBL/GenBank/DDBJ whole genome shotgun (WGS) entry which is preliminary data.</text>
</comment>
<accession>A0A746ETV8</accession>
<proteinExistence type="predicted"/>
<dbReference type="AlphaFoldDB" id="A0A746ETV8"/>
<gene>
    <name evidence="1" type="ORF">G8C30_004915</name>
</gene>
<protein>
    <submittedName>
        <fullName evidence="1">Uncharacterized protein</fullName>
    </submittedName>
</protein>
<organism evidence="1">
    <name type="scientific">Salmonella enterica</name>
    <name type="common">Salmonella choleraesuis</name>
    <dbReference type="NCBI Taxonomy" id="28901"/>
    <lineage>
        <taxon>Bacteria</taxon>
        <taxon>Pseudomonadati</taxon>
        <taxon>Pseudomonadota</taxon>
        <taxon>Gammaproteobacteria</taxon>
        <taxon>Enterobacterales</taxon>
        <taxon>Enterobacteriaceae</taxon>
        <taxon>Salmonella</taxon>
    </lineage>
</organism>
<name>A0A746ETV8_SALER</name>
<reference evidence="1" key="2">
    <citation type="submission" date="2020-02" db="EMBL/GenBank/DDBJ databases">
        <authorList>
            <consortium name="NCBI Pathogen Detection Project"/>
        </authorList>
    </citation>
    <scope>NUCLEOTIDE SEQUENCE</scope>
    <source>
        <strain evidence="1">MA.BD-OM-2007-08-002990</strain>
    </source>
</reference>
<evidence type="ECO:0000313" key="1">
    <source>
        <dbReference type="EMBL" id="HAF3784903.1"/>
    </source>
</evidence>
<dbReference type="EMBL" id="DAAUZY010000018">
    <property type="protein sequence ID" value="HAF3784903.1"/>
    <property type="molecule type" value="Genomic_DNA"/>
</dbReference>
<reference evidence="1" key="1">
    <citation type="journal article" date="2018" name="Genome Biol.">
        <title>SKESA: strategic k-mer extension for scrupulous assemblies.</title>
        <authorList>
            <person name="Souvorov A."/>
            <person name="Agarwala R."/>
            <person name="Lipman D.J."/>
        </authorList>
    </citation>
    <scope>NUCLEOTIDE SEQUENCE</scope>
    <source>
        <strain evidence="1">MA.BD-OM-2007-08-002990</strain>
    </source>
</reference>
<sequence>MNVETRTVFFVINGRDAGSLMMDVRIEPEIGKEGNQPEKIYGYAVQDNAGIYVENNSYAIEWDSKKERFVVYIPPRIRVN</sequence>